<feature type="compositionally biased region" description="Gly residues" evidence="1">
    <location>
        <begin position="44"/>
        <end position="59"/>
    </location>
</feature>
<dbReference type="EnsemblPlants" id="AET6Gv20874300.39">
    <property type="protein sequence ID" value="AET6Gv20874300.39"/>
    <property type="gene ID" value="AET6Gv20874300"/>
</dbReference>
<feature type="compositionally biased region" description="Basic and acidic residues" evidence="1">
    <location>
        <begin position="63"/>
        <end position="81"/>
    </location>
</feature>
<reference evidence="2" key="5">
    <citation type="journal article" date="2021" name="G3 (Bethesda)">
        <title>Aegilops tauschii genome assembly Aet v5.0 features greater sequence contiguity and improved annotation.</title>
        <authorList>
            <person name="Wang L."/>
            <person name="Zhu T."/>
            <person name="Rodriguez J.C."/>
            <person name="Deal K.R."/>
            <person name="Dubcovsky J."/>
            <person name="McGuire P.E."/>
            <person name="Lux T."/>
            <person name="Spannagl M."/>
            <person name="Mayer K.F.X."/>
            <person name="Baldrich P."/>
            <person name="Meyers B.C."/>
            <person name="Huo N."/>
            <person name="Gu Y.Q."/>
            <person name="Zhou H."/>
            <person name="Devos K.M."/>
            <person name="Bennetzen J.L."/>
            <person name="Unver T."/>
            <person name="Budak H."/>
            <person name="Gulick P.J."/>
            <person name="Galiba G."/>
            <person name="Kalapos B."/>
            <person name="Nelson D.R."/>
            <person name="Li P."/>
            <person name="You F.M."/>
            <person name="Luo M.C."/>
            <person name="Dvorak J."/>
        </authorList>
    </citation>
    <scope>NUCLEOTIDE SEQUENCE [LARGE SCALE GENOMIC DNA]</scope>
    <source>
        <strain evidence="2">cv. AL8/78</strain>
    </source>
</reference>
<organism evidence="2 3">
    <name type="scientific">Aegilops tauschii subsp. strangulata</name>
    <name type="common">Goatgrass</name>
    <dbReference type="NCBI Taxonomy" id="200361"/>
    <lineage>
        <taxon>Eukaryota</taxon>
        <taxon>Viridiplantae</taxon>
        <taxon>Streptophyta</taxon>
        <taxon>Embryophyta</taxon>
        <taxon>Tracheophyta</taxon>
        <taxon>Spermatophyta</taxon>
        <taxon>Magnoliopsida</taxon>
        <taxon>Liliopsida</taxon>
        <taxon>Poales</taxon>
        <taxon>Poaceae</taxon>
        <taxon>BOP clade</taxon>
        <taxon>Pooideae</taxon>
        <taxon>Triticodae</taxon>
        <taxon>Triticeae</taxon>
        <taxon>Triticinae</taxon>
        <taxon>Aegilops</taxon>
    </lineage>
</organism>
<evidence type="ECO:0000313" key="2">
    <source>
        <dbReference type="EnsemblPlants" id="AET6Gv20874300.39"/>
    </source>
</evidence>
<dbReference type="AlphaFoldDB" id="A0A453PVL4"/>
<feature type="region of interest" description="Disordered" evidence="1">
    <location>
        <begin position="43"/>
        <end position="91"/>
    </location>
</feature>
<reference evidence="2" key="3">
    <citation type="journal article" date="2017" name="Nature">
        <title>Genome sequence of the progenitor of the wheat D genome Aegilops tauschii.</title>
        <authorList>
            <person name="Luo M.C."/>
            <person name="Gu Y.Q."/>
            <person name="Puiu D."/>
            <person name="Wang H."/>
            <person name="Twardziok S.O."/>
            <person name="Deal K.R."/>
            <person name="Huo N."/>
            <person name="Zhu T."/>
            <person name="Wang L."/>
            <person name="Wang Y."/>
            <person name="McGuire P.E."/>
            <person name="Liu S."/>
            <person name="Long H."/>
            <person name="Ramasamy R.K."/>
            <person name="Rodriguez J.C."/>
            <person name="Van S.L."/>
            <person name="Yuan L."/>
            <person name="Wang Z."/>
            <person name="Xia Z."/>
            <person name="Xiao L."/>
            <person name="Anderson O.D."/>
            <person name="Ouyang S."/>
            <person name="Liang Y."/>
            <person name="Zimin A.V."/>
            <person name="Pertea G."/>
            <person name="Qi P."/>
            <person name="Bennetzen J.L."/>
            <person name="Dai X."/>
            <person name="Dawson M.W."/>
            <person name="Muller H.G."/>
            <person name="Kugler K."/>
            <person name="Rivarola-Duarte L."/>
            <person name="Spannagl M."/>
            <person name="Mayer K.F.X."/>
            <person name="Lu F.H."/>
            <person name="Bevan M.W."/>
            <person name="Leroy P."/>
            <person name="Li P."/>
            <person name="You F.M."/>
            <person name="Sun Q."/>
            <person name="Liu Z."/>
            <person name="Lyons E."/>
            <person name="Wicker T."/>
            <person name="Salzberg S.L."/>
            <person name="Devos K.M."/>
            <person name="Dvorak J."/>
        </authorList>
    </citation>
    <scope>NUCLEOTIDE SEQUENCE [LARGE SCALE GENOMIC DNA]</scope>
    <source>
        <strain evidence="2">cv. AL8/78</strain>
    </source>
</reference>
<reference evidence="3" key="2">
    <citation type="journal article" date="2017" name="Nat. Plants">
        <title>The Aegilops tauschii genome reveals multiple impacts of transposons.</title>
        <authorList>
            <person name="Zhao G."/>
            <person name="Zou C."/>
            <person name="Li K."/>
            <person name="Wang K."/>
            <person name="Li T."/>
            <person name="Gao L."/>
            <person name="Zhang X."/>
            <person name="Wang H."/>
            <person name="Yang Z."/>
            <person name="Liu X."/>
            <person name="Jiang W."/>
            <person name="Mao L."/>
            <person name="Kong X."/>
            <person name="Jiao Y."/>
            <person name="Jia J."/>
        </authorList>
    </citation>
    <scope>NUCLEOTIDE SEQUENCE [LARGE SCALE GENOMIC DNA]</scope>
    <source>
        <strain evidence="3">cv. AL8/78</strain>
    </source>
</reference>
<evidence type="ECO:0000256" key="1">
    <source>
        <dbReference type="SAM" id="MobiDB-lite"/>
    </source>
</evidence>
<evidence type="ECO:0000313" key="3">
    <source>
        <dbReference type="Proteomes" id="UP000015105"/>
    </source>
</evidence>
<proteinExistence type="predicted"/>
<keyword evidence="3" id="KW-1185">Reference proteome</keyword>
<reference evidence="2" key="4">
    <citation type="submission" date="2019-03" db="UniProtKB">
        <authorList>
            <consortium name="EnsemblPlants"/>
        </authorList>
    </citation>
    <scope>IDENTIFICATION</scope>
</reference>
<dbReference type="Proteomes" id="UP000015105">
    <property type="component" value="Chromosome 6D"/>
</dbReference>
<protein>
    <submittedName>
        <fullName evidence="2">Uncharacterized protein</fullName>
    </submittedName>
</protein>
<sequence length="91" mass="9542">APQCPEHGSPSRAFRFSFRCEFGIEFASERARFVEAAAKLALRGPGGRHGAQGGEGQAQGQGRQEEEGRESSADGAGRDRGGAGLHPPHAQ</sequence>
<name>A0A453PVL4_AEGTS</name>
<dbReference type="Gramene" id="AET6Gv20874300.39">
    <property type="protein sequence ID" value="AET6Gv20874300.39"/>
    <property type="gene ID" value="AET6Gv20874300"/>
</dbReference>
<accession>A0A453PVL4</accession>
<reference evidence="3" key="1">
    <citation type="journal article" date="2014" name="Science">
        <title>Ancient hybridizations among the ancestral genomes of bread wheat.</title>
        <authorList>
            <consortium name="International Wheat Genome Sequencing Consortium,"/>
            <person name="Marcussen T."/>
            <person name="Sandve S.R."/>
            <person name="Heier L."/>
            <person name="Spannagl M."/>
            <person name="Pfeifer M."/>
            <person name="Jakobsen K.S."/>
            <person name="Wulff B.B."/>
            <person name="Steuernagel B."/>
            <person name="Mayer K.F."/>
            <person name="Olsen O.A."/>
        </authorList>
    </citation>
    <scope>NUCLEOTIDE SEQUENCE [LARGE SCALE GENOMIC DNA]</scope>
    <source>
        <strain evidence="3">cv. AL8/78</strain>
    </source>
</reference>